<feature type="compositionally biased region" description="Polar residues" evidence="1">
    <location>
        <begin position="1"/>
        <end position="17"/>
    </location>
</feature>
<sequence length="113" mass="12467">MASSVRTRSASPKSVSFSPVLERKYSDDRLAPAPAPAPAPARPAAQPDLAPTHWRNYFNDFSAYLGRVLCHTVGRVTMLTTSTRQRRRVKEAASVHFYSENRDAAYGVTLDAT</sequence>
<evidence type="ECO:0000313" key="3">
    <source>
        <dbReference type="Proteomes" id="UP000653454"/>
    </source>
</evidence>
<keyword evidence="3" id="KW-1185">Reference proteome</keyword>
<feature type="region of interest" description="Disordered" evidence="1">
    <location>
        <begin position="1"/>
        <end position="20"/>
    </location>
</feature>
<gene>
    <name evidence="2" type="ORF">PLXY2_LOCUS1717</name>
</gene>
<evidence type="ECO:0000256" key="1">
    <source>
        <dbReference type="SAM" id="MobiDB-lite"/>
    </source>
</evidence>
<name>A0A8S4DD51_PLUXY</name>
<dbReference type="Proteomes" id="UP000653454">
    <property type="component" value="Unassembled WGS sequence"/>
</dbReference>
<accession>A0A8S4DD51</accession>
<reference evidence="2" key="1">
    <citation type="submission" date="2020-11" db="EMBL/GenBank/DDBJ databases">
        <authorList>
            <person name="Whiteford S."/>
        </authorList>
    </citation>
    <scope>NUCLEOTIDE SEQUENCE</scope>
</reference>
<dbReference type="AlphaFoldDB" id="A0A8S4DD51"/>
<evidence type="ECO:0000313" key="2">
    <source>
        <dbReference type="EMBL" id="CAG9095930.1"/>
    </source>
</evidence>
<dbReference type="EMBL" id="CAJHNJ030000004">
    <property type="protein sequence ID" value="CAG9095930.1"/>
    <property type="molecule type" value="Genomic_DNA"/>
</dbReference>
<feature type="region of interest" description="Disordered" evidence="1">
    <location>
        <begin position="27"/>
        <end position="49"/>
    </location>
</feature>
<comment type="caution">
    <text evidence="2">The sequence shown here is derived from an EMBL/GenBank/DDBJ whole genome shotgun (WGS) entry which is preliminary data.</text>
</comment>
<proteinExistence type="predicted"/>
<organism evidence="2 3">
    <name type="scientific">Plutella xylostella</name>
    <name type="common">Diamondback moth</name>
    <name type="synonym">Plutella maculipennis</name>
    <dbReference type="NCBI Taxonomy" id="51655"/>
    <lineage>
        <taxon>Eukaryota</taxon>
        <taxon>Metazoa</taxon>
        <taxon>Ecdysozoa</taxon>
        <taxon>Arthropoda</taxon>
        <taxon>Hexapoda</taxon>
        <taxon>Insecta</taxon>
        <taxon>Pterygota</taxon>
        <taxon>Neoptera</taxon>
        <taxon>Endopterygota</taxon>
        <taxon>Lepidoptera</taxon>
        <taxon>Glossata</taxon>
        <taxon>Ditrysia</taxon>
        <taxon>Yponomeutoidea</taxon>
        <taxon>Plutellidae</taxon>
        <taxon>Plutella</taxon>
    </lineage>
</organism>
<protein>
    <submittedName>
        <fullName evidence="2">(diamondback moth) hypothetical protein</fullName>
    </submittedName>
</protein>